<dbReference type="AlphaFoldDB" id="A0A8D0HIA4"/>
<dbReference type="GeneTree" id="ENSGT01050000244850"/>
<dbReference type="InterPro" id="IPR031148">
    <property type="entry name" value="Plexin"/>
</dbReference>
<reference evidence="1" key="2">
    <citation type="submission" date="2025-09" db="UniProtKB">
        <authorList>
            <consortium name="Ensembl"/>
        </authorList>
    </citation>
    <scope>IDENTIFICATION</scope>
</reference>
<accession>A0A8D0HIA4</accession>
<reference evidence="1" key="1">
    <citation type="submission" date="2025-08" db="UniProtKB">
        <authorList>
            <consortium name="Ensembl"/>
        </authorList>
    </citation>
    <scope>IDENTIFICATION</scope>
</reference>
<dbReference type="Ensembl" id="ENSSPUT00000022242.1">
    <property type="protein sequence ID" value="ENSSPUP00000020873.1"/>
    <property type="gene ID" value="ENSSPUG00000016042.1"/>
</dbReference>
<organism evidence="1 2">
    <name type="scientific">Sphenodon punctatus</name>
    <name type="common">Tuatara</name>
    <name type="synonym">Hatteria punctata</name>
    <dbReference type="NCBI Taxonomy" id="8508"/>
    <lineage>
        <taxon>Eukaryota</taxon>
        <taxon>Metazoa</taxon>
        <taxon>Chordata</taxon>
        <taxon>Craniata</taxon>
        <taxon>Vertebrata</taxon>
        <taxon>Euteleostomi</taxon>
        <taxon>Lepidosauria</taxon>
        <taxon>Sphenodontia</taxon>
        <taxon>Sphenodontidae</taxon>
        <taxon>Sphenodon</taxon>
    </lineage>
</organism>
<dbReference type="GO" id="GO:0030334">
    <property type="term" value="P:regulation of cell migration"/>
    <property type="evidence" value="ECO:0007669"/>
    <property type="project" value="TreeGrafter"/>
</dbReference>
<name>A0A8D0HIA4_SPHPU</name>
<evidence type="ECO:0000313" key="2">
    <source>
        <dbReference type="Proteomes" id="UP000694392"/>
    </source>
</evidence>
<dbReference type="PANTHER" id="PTHR22625">
    <property type="entry name" value="PLEXIN"/>
    <property type="match status" value="1"/>
</dbReference>
<keyword evidence="2" id="KW-1185">Reference proteome</keyword>
<dbReference type="GO" id="GO:0002116">
    <property type="term" value="C:semaphorin receptor complex"/>
    <property type="evidence" value="ECO:0007669"/>
    <property type="project" value="TreeGrafter"/>
</dbReference>
<dbReference type="PANTHER" id="PTHR22625:SF37">
    <property type="entry name" value="PLEXIN-A2"/>
    <property type="match status" value="1"/>
</dbReference>
<dbReference type="GO" id="GO:0017154">
    <property type="term" value="F:semaphorin receptor activity"/>
    <property type="evidence" value="ECO:0007669"/>
    <property type="project" value="InterPro"/>
</dbReference>
<dbReference type="Proteomes" id="UP000694392">
    <property type="component" value="Unplaced"/>
</dbReference>
<proteinExistence type="predicted"/>
<evidence type="ECO:0000313" key="1">
    <source>
        <dbReference type="Ensembl" id="ENSSPUP00000020873.1"/>
    </source>
</evidence>
<protein>
    <submittedName>
        <fullName evidence="1">Uncharacterized protein</fullName>
    </submittedName>
</protein>
<sequence>LTTEYRLGLDAVERPDEFGFIFNNVQSLLIYNDTKFIYYPNPTFELLSPTGVLDQKPGSPIILKGKNLCPPASGGAKLNYTVLIGETPCA</sequence>
<dbReference type="GO" id="GO:0005886">
    <property type="term" value="C:plasma membrane"/>
    <property type="evidence" value="ECO:0007669"/>
    <property type="project" value="TreeGrafter"/>
</dbReference>